<sequence>MPHLEPKKMKLFVIGLSFLFFITMIMNIFIINMSGCNKKKTKKPVIGCLDKNGNARWIDALSKASGGKTINPDPNINGYKKFCKNPSNGKWVKALSKANDNNLVPSDPKVNGYNDFKSSCAPCKPGV</sequence>
<name>A0A6C0H2V5_9ZZZZ</name>
<proteinExistence type="predicted"/>
<keyword evidence="1" id="KW-0472">Membrane</keyword>
<evidence type="ECO:0000313" key="2">
    <source>
        <dbReference type="EMBL" id="QHT74779.1"/>
    </source>
</evidence>
<accession>A0A6C0H2V5</accession>
<keyword evidence="1" id="KW-0812">Transmembrane</keyword>
<evidence type="ECO:0000256" key="1">
    <source>
        <dbReference type="SAM" id="Phobius"/>
    </source>
</evidence>
<dbReference type="AlphaFoldDB" id="A0A6C0H2V5"/>
<dbReference type="EMBL" id="MN739858">
    <property type="protein sequence ID" value="QHT74779.1"/>
    <property type="molecule type" value="Genomic_DNA"/>
</dbReference>
<organism evidence="2">
    <name type="scientific">viral metagenome</name>
    <dbReference type="NCBI Taxonomy" id="1070528"/>
    <lineage>
        <taxon>unclassified sequences</taxon>
        <taxon>metagenomes</taxon>
        <taxon>organismal metagenomes</taxon>
    </lineage>
</organism>
<protein>
    <submittedName>
        <fullName evidence="2">Uncharacterized protein</fullName>
    </submittedName>
</protein>
<feature type="transmembrane region" description="Helical" evidence="1">
    <location>
        <begin position="12"/>
        <end position="33"/>
    </location>
</feature>
<keyword evidence="1" id="KW-1133">Transmembrane helix</keyword>
<reference evidence="2" key="1">
    <citation type="journal article" date="2020" name="Nature">
        <title>Giant virus diversity and host interactions through global metagenomics.</title>
        <authorList>
            <person name="Schulz F."/>
            <person name="Roux S."/>
            <person name="Paez-Espino D."/>
            <person name="Jungbluth S."/>
            <person name="Walsh D.A."/>
            <person name="Denef V.J."/>
            <person name="McMahon K.D."/>
            <person name="Konstantinidis K.T."/>
            <person name="Eloe-Fadrosh E.A."/>
            <person name="Kyrpides N.C."/>
            <person name="Woyke T."/>
        </authorList>
    </citation>
    <scope>NUCLEOTIDE SEQUENCE</scope>
    <source>
        <strain evidence="2">GVMAG-M-3300023179-62</strain>
    </source>
</reference>